<dbReference type="EMBL" id="CAJVPS010002058">
    <property type="protein sequence ID" value="CAG8558811.1"/>
    <property type="molecule type" value="Genomic_DNA"/>
</dbReference>
<dbReference type="Proteomes" id="UP000789508">
    <property type="component" value="Unassembled WGS sequence"/>
</dbReference>
<reference evidence="1" key="1">
    <citation type="submission" date="2021-06" db="EMBL/GenBank/DDBJ databases">
        <authorList>
            <person name="Kallberg Y."/>
            <person name="Tangrot J."/>
            <person name="Rosling A."/>
        </authorList>
    </citation>
    <scope>NUCLEOTIDE SEQUENCE</scope>
    <source>
        <strain evidence="1">FL130A</strain>
    </source>
</reference>
<evidence type="ECO:0000313" key="2">
    <source>
        <dbReference type="Proteomes" id="UP000789508"/>
    </source>
</evidence>
<gene>
    <name evidence="1" type="ORF">ALEPTO_LOCUS6248</name>
</gene>
<protein>
    <submittedName>
        <fullName evidence="1">9598_t:CDS:1</fullName>
    </submittedName>
</protein>
<name>A0A9N9FUQ3_9GLOM</name>
<keyword evidence="2" id="KW-1185">Reference proteome</keyword>
<sequence>MAEGVDLGIRGTIQSETFGGKFDNNSTESEIATINCECNVLKRDFEAKRNGCEIHDGCVNSLSNTGEHTVNRSESTKSADVTMGIRLSNCPNSREIETLEAHFGKLFRIGSLGVYDWTDEIPSQPCRLVHAHSRSTQEASSTIECQGTVRHLSQIATFIGCKVNTNSDPKELVYYIANVAELGFNHIILFGETEYEIIFLDCLVVFLSGKTCVEWRIRLEILLKKRKNAQLKV</sequence>
<organism evidence="1 2">
    <name type="scientific">Ambispora leptoticha</name>
    <dbReference type="NCBI Taxonomy" id="144679"/>
    <lineage>
        <taxon>Eukaryota</taxon>
        <taxon>Fungi</taxon>
        <taxon>Fungi incertae sedis</taxon>
        <taxon>Mucoromycota</taxon>
        <taxon>Glomeromycotina</taxon>
        <taxon>Glomeromycetes</taxon>
        <taxon>Archaeosporales</taxon>
        <taxon>Ambisporaceae</taxon>
        <taxon>Ambispora</taxon>
    </lineage>
</organism>
<proteinExistence type="predicted"/>
<dbReference type="OrthoDB" id="2422583at2759"/>
<evidence type="ECO:0000313" key="1">
    <source>
        <dbReference type="EMBL" id="CAG8558811.1"/>
    </source>
</evidence>
<accession>A0A9N9FUQ3</accession>
<dbReference type="AlphaFoldDB" id="A0A9N9FUQ3"/>
<comment type="caution">
    <text evidence="1">The sequence shown here is derived from an EMBL/GenBank/DDBJ whole genome shotgun (WGS) entry which is preliminary data.</text>
</comment>